<feature type="transmembrane region" description="Helical" evidence="1">
    <location>
        <begin position="187"/>
        <end position="209"/>
    </location>
</feature>
<feature type="transmembrane region" description="Helical" evidence="1">
    <location>
        <begin position="264"/>
        <end position="282"/>
    </location>
</feature>
<dbReference type="PIRSF" id="PIRSF019466">
    <property type="entry name" value="EutH"/>
    <property type="match status" value="1"/>
</dbReference>
<dbReference type="RefSeq" id="WP_118372521.1">
    <property type="nucleotide sequence ID" value="NZ_JAQDCR010000023.1"/>
</dbReference>
<feature type="transmembrane region" description="Helical" evidence="1">
    <location>
        <begin position="152"/>
        <end position="175"/>
    </location>
</feature>
<feature type="transmembrane region" description="Helical" evidence="1">
    <location>
        <begin position="54"/>
        <end position="76"/>
    </location>
</feature>
<feature type="transmembrane region" description="Helical" evidence="1">
    <location>
        <begin position="221"/>
        <end position="244"/>
    </location>
</feature>
<dbReference type="PANTHER" id="PTHR40089:SF1">
    <property type="entry name" value="ETHANOLAMINE PERMEASE EUTH-RELATED"/>
    <property type="match status" value="1"/>
</dbReference>
<feature type="transmembrane region" description="Helical" evidence="1">
    <location>
        <begin position="333"/>
        <end position="354"/>
    </location>
</feature>
<keyword evidence="1" id="KW-0472">Membrane</keyword>
<gene>
    <name evidence="3" type="ORF">DW038_15315</name>
    <name evidence="2" type="ORF">DWV78_14020</name>
</gene>
<feature type="transmembrane region" description="Helical" evidence="1">
    <location>
        <begin position="83"/>
        <end position="101"/>
    </location>
</feature>
<evidence type="ECO:0000256" key="1">
    <source>
        <dbReference type="SAM" id="Phobius"/>
    </source>
</evidence>
<protein>
    <submittedName>
        <fullName evidence="2">Ethanolamine utilization protein EutH</fullName>
    </submittedName>
</protein>
<reference evidence="4 5" key="1">
    <citation type="submission" date="2018-08" db="EMBL/GenBank/DDBJ databases">
        <title>A genome reference for cultivated species of the human gut microbiota.</title>
        <authorList>
            <person name="Zou Y."/>
            <person name="Xue W."/>
            <person name="Luo G."/>
        </authorList>
    </citation>
    <scope>NUCLEOTIDE SEQUENCE [LARGE SCALE GENOMIC DNA]</scope>
    <source>
        <strain evidence="2 5">AF12-8</strain>
        <strain evidence="3 4">AF39-14AC</strain>
    </source>
</reference>
<comment type="caution">
    <text evidence="2">The sequence shown here is derived from an EMBL/GenBank/DDBJ whole genome shotgun (WGS) entry which is preliminary data.</text>
</comment>
<dbReference type="GO" id="GO:0034228">
    <property type="term" value="F:ethanolamine transmembrane transporter activity"/>
    <property type="evidence" value="ECO:0007669"/>
    <property type="project" value="InterPro"/>
</dbReference>
<dbReference type="InterPro" id="IPR007441">
    <property type="entry name" value="EutH"/>
</dbReference>
<evidence type="ECO:0000313" key="5">
    <source>
        <dbReference type="Proteomes" id="UP000286581"/>
    </source>
</evidence>
<dbReference type="Proteomes" id="UP000286581">
    <property type="component" value="Unassembled WGS sequence"/>
</dbReference>
<dbReference type="Proteomes" id="UP000286181">
    <property type="component" value="Unassembled WGS sequence"/>
</dbReference>
<dbReference type="AlphaFoldDB" id="A0A413BCW1"/>
<dbReference type="Pfam" id="PF04346">
    <property type="entry name" value="EutH"/>
    <property type="match status" value="1"/>
</dbReference>
<evidence type="ECO:0000313" key="3">
    <source>
        <dbReference type="EMBL" id="RHL01694.1"/>
    </source>
</evidence>
<evidence type="ECO:0000313" key="2">
    <source>
        <dbReference type="EMBL" id="RGW37310.1"/>
    </source>
</evidence>
<proteinExistence type="predicted"/>
<keyword evidence="1" id="KW-0812">Transmembrane</keyword>
<keyword evidence="1" id="KW-1133">Transmembrane helix</keyword>
<feature type="transmembrane region" description="Helical" evidence="1">
    <location>
        <begin position="360"/>
        <end position="388"/>
    </location>
</feature>
<sequence length="394" mass="42202">MSEFIESIQMWINNLSVNSIIIFIMMIFMLIGAVDRIQGNRRGYGQQFEEGFHAIGPMMLAMAGVIAAAPVLAIVLKPIVVPIYQLIGADASMFAGTLLASDTGGYPLAMELAGNNAVGNFSGLLVANMLGATLVFTLPVGMSLMKEKDYPYLGAGVLAGIITIPIGCLVGGIVMNFTSYKMSLLSIIRNMLPVILMAALIVIGLWVWPEKMLKGFQKFGTGLKILITIFIAIAVFEYQTGIHFPLFRVMVEEDSNGTIPLENSFLICGQIGTILIGAFPMVKWMTKTFGSILSKVGKTFGMNEVGSAGLIATLANNIAMFNMIGDMNEKSKIINIAFAVSASFTFGDHLAFTAGVNPKMIVPVIVGKLTAGCTAFLLASALTSKLLVKIQIKK</sequence>
<dbReference type="GO" id="GO:0005886">
    <property type="term" value="C:plasma membrane"/>
    <property type="evidence" value="ECO:0007669"/>
    <property type="project" value="TreeGrafter"/>
</dbReference>
<organism evidence="2 5">
    <name type="scientific">Agathobacter rectalis</name>
    <dbReference type="NCBI Taxonomy" id="39491"/>
    <lineage>
        <taxon>Bacteria</taxon>
        <taxon>Bacillati</taxon>
        <taxon>Bacillota</taxon>
        <taxon>Clostridia</taxon>
        <taxon>Lachnospirales</taxon>
        <taxon>Lachnospiraceae</taxon>
        <taxon>Agathobacter</taxon>
    </lineage>
</organism>
<feature type="transmembrane region" description="Helical" evidence="1">
    <location>
        <begin position="12"/>
        <end position="34"/>
    </location>
</feature>
<feature type="transmembrane region" description="Helical" evidence="1">
    <location>
        <begin position="121"/>
        <end position="140"/>
    </location>
</feature>
<evidence type="ECO:0000313" key="4">
    <source>
        <dbReference type="Proteomes" id="UP000286181"/>
    </source>
</evidence>
<dbReference type="PANTHER" id="PTHR40089">
    <property type="entry name" value="ETHANOLAMINE UTILIZATION PROTEIN EUTH"/>
    <property type="match status" value="1"/>
</dbReference>
<name>A0A413BCW1_9FIRM</name>
<dbReference type="EMBL" id="QSAE01000066">
    <property type="protein sequence ID" value="RGW37310.1"/>
    <property type="molecule type" value="Genomic_DNA"/>
</dbReference>
<dbReference type="EMBL" id="QROF01000026">
    <property type="protein sequence ID" value="RHL01694.1"/>
    <property type="molecule type" value="Genomic_DNA"/>
</dbReference>
<accession>A0A413BCW1</accession>